<evidence type="ECO:0000313" key="4">
    <source>
        <dbReference type="EMBL" id="KAJ4832874.1"/>
    </source>
</evidence>
<dbReference type="EMBL" id="JAKUCV010005057">
    <property type="protein sequence ID" value="KAJ4832874.1"/>
    <property type="molecule type" value="Genomic_DNA"/>
</dbReference>
<evidence type="ECO:0000259" key="3">
    <source>
        <dbReference type="Pfam" id="PF25019"/>
    </source>
</evidence>
<dbReference type="Proteomes" id="UP001141552">
    <property type="component" value="Unassembled WGS sequence"/>
</dbReference>
<evidence type="ECO:0000313" key="5">
    <source>
        <dbReference type="Proteomes" id="UP001141552"/>
    </source>
</evidence>
<dbReference type="Pfam" id="PF25019">
    <property type="entry name" value="LRR_R13L1-DRL21"/>
    <property type="match status" value="1"/>
</dbReference>
<reference evidence="4" key="1">
    <citation type="submission" date="2022-02" db="EMBL/GenBank/DDBJ databases">
        <authorList>
            <person name="Henning P.M."/>
            <person name="McCubbin A.G."/>
            <person name="Shore J.S."/>
        </authorList>
    </citation>
    <scope>NUCLEOTIDE SEQUENCE</scope>
    <source>
        <strain evidence="4">F60SS</strain>
        <tissue evidence="4">Leaves</tissue>
    </source>
</reference>
<gene>
    <name evidence="4" type="ORF">Tsubulata_043546</name>
</gene>
<dbReference type="GO" id="GO:0006952">
    <property type="term" value="P:defense response"/>
    <property type="evidence" value="ECO:0007669"/>
    <property type="project" value="UniProtKB-KW"/>
</dbReference>
<name>A0A9Q0J922_9ROSI</name>
<protein>
    <recommendedName>
        <fullName evidence="3">R13L1/DRL21-like LRR repeat region domain-containing protein</fullName>
    </recommendedName>
</protein>
<sequence length="84" mass="9573">GIEVLPEWLGNLSSLEDIKIRNCKNLKHLPSSAAMHCLSKLKRLWIFRCPILGENCAMETGSEWSKICHIPNIVVNLQDVRFIT</sequence>
<keyword evidence="1" id="KW-0433">Leucine-rich repeat</keyword>
<accession>A0A9Q0J922</accession>
<evidence type="ECO:0000256" key="1">
    <source>
        <dbReference type="ARBA" id="ARBA00022614"/>
    </source>
</evidence>
<keyword evidence="2" id="KW-0611">Plant defense</keyword>
<dbReference type="SUPFAM" id="SSF52047">
    <property type="entry name" value="RNI-like"/>
    <property type="match status" value="1"/>
</dbReference>
<feature type="domain" description="R13L1/DRL21-like LRR repeat region" evidence="3">
    <location>
        <begin position="5"/>
        <end position="42"/>
    </location>
</feature>
<dbReference type="OrthoDB" id="851662at2759"/>
<dbReference type="AlphaFoldDB" id="A0A9Q0J922"/>
<dbReference type="PANTHER" id="PTHR36766">
    <property type="entry name" value="PLANT BROAD-SPECTRUM MILDEW RESISTANCE PROTEIN RPW8"/>
    <property type="match status" value="1"/>
</dbReference>
<comment type="caution">
    <text evidence="4">The sequence shown here is derived from an EMBL/GenBank/DDBJ whole genome shotgun (WGS) entry which is preliminary data.</text>
</comment>
<proteinExistence type="predicted"/>
<evidence type="ECO:0000256" key="2">
    <source>
        <dbReference type="ARBA" id="ARBA00022821"/>
    </source>
</evidence>
<dbReference type="InterPro" id="IPR032675">
    <property type="entry name" value="LRR_dom_sf"/>
</dbReference>
<keyword evidence="5" id="KW-1185">Reference proteome</keyword>
<reference evidence="4" key="2">
    <citation type="journal article" date="2023" name="Plants (Basel)">
        <title>Annotation of the Turnera subulata (Passifloraceae) Draft Genome Reveals the S-Locus Evolved after the Divergence of Turneroideae from Passifloroideae in a Stepwise Manner.</title>
        <authorList>
            <person name="Henning P.M."/>
            <person name="Roalson E.H."/>
            <person name="Mir W."/>
            <person name="McCubbin A.G."/>
            <person name="Shore J.S."/>
        </authorList>
    </citation>
    <scope>NUCLEOTIDE SEQUENCE</scope>
    <source>
        <strain evidence="4">F60SS</strain>
    </source>
</reference>
<dbReference type="InterPro" id="IPR056789">
    <property type="entry name" value="LRR_R13L1-DRL21"/>
</dbReference>
<dbReference type="Gene3D" id="3.80.10.10">
    <property type="entry name" value="Ribonuclease Inhibitor"/>
    <property type="match status" value="1"/>
</dbReference>
<feature type="non-terminal residue" evidence="4">
    <location>
        <position position="1"/>
    </location>
</feature>
<organism evidence="4 5">
    <name type="scientific">Turnera subulata</name>
    <dbReference type="NCBI Taxonomy" id="218843"/>
    <lineage>
        <taxon>Eukaryota</taxon>
        <taxon>Viridiplantae</taxon>
        <taxon>Streptophyta</taxon>
        <taxon>Embryophyta</taxon>
        <taxon>Tracheophyta</taxon>
        <taxon>Spermatophyta</taxon>
        <taxon>Magnoliopsida</taxon>
        <taxon>eudicotyledons</taxon>
        <taxon>Gunneridae</taxon>
        <taxon>Pentapetalae</taxon>
        <taxon>rosids</taxon>
        <taxon>fabids</taxon>
        <taxon>Malpighiales</taxon>
        <taxon>Passifloraceae</taxon>
        <taxon>Turnera</taxon>
    </lineage>
</organism>
<dbReference type="PANTHER" id="PTHR36766:SF70">
    <property type="entry name" value="DISEASE RESISTANCE PROTEIN RGA4"/>
    <property type="match status" value="1"/>
</dbReference>